<dbReference type="PaxDb" id="546414-Deide_22951"/>
<dbReference type="InterPro" id="IPR036390">
    <property type="entry name" value="WH_DNA-bd_sf"/>
</dbReference>
<dbReference type="RefSeq" id="WP_041227281.1">
    <property type="nucleotide sequence ID" value="NC_012526.1"/>
</dbReference>
<reference evidence="1 2" key="1">
    <citation type="journal article" date="2009" name="PLoS Genet.">
        <title>Alliance of proteomics and genomics to unravel the specificities of Sahara bacterium Deinococcus deserti.</title>
        <authorList>
            <person name="de Groot A."/>
            <person name="Dulermo R."/>
            <person name="Ortet P."/>
            <person name="Blanchard L."/>
            <person name="Guerin P."/>
            <person name="Fernandez B."/>
            <person name="Vacherie B."/>
            <person name="Dossat C."/>
            <person name="Jolivet E."/>
            <person name="Siguier P."/>
            <person name="Chandler M."/>
            <person name="Barakat M."/>
            <person name="Dedieu A."/>
            <person name="Barbe V."/>
            <person name="Heulin T."/>
            <person name="Sommer S."/>
            <person name="Achouak W."/>
            <person name="Armengaud J."/>
        </authorList>
    </citation>
    <scope>NUCLEOTIDE SEQUENCE [LARGE SCALE GENOMIC DNA]</scope>
    <source>
        <strain evidence="2">DSM 17065 / CIP 109153 / LMG 22923 / VCD115</strain>
    </source>
</reference>
<dbReference type="EMBL" id="CP001114">
    <property type="protein sequence ID" value="ACO47330.2"/>
    <property type="molecule type" value="Genomic_DNA"/>
</dbReference>
<keyword evidence="2" id="KW-1185">Reference proteome</keyword>
<protein>
    <recommendedName>
        <fullName evidence="3">HTH marR-type domain-containing protein</fullName>
    </recommendedName>
</protein>
<evidence type="ECO:0000313" key="2">
    <source>
        <dbReference type="Proteomes" id="UP000002208"/>
    </source>
</evidence>
<dbReference type="AlphaFoldDB" id="C1D061"/>
<evidence type="ECO:0008006" key="3">
    <source>
        <dbReference type="Google" id="ProtNLM"/>
    </source>
</evidence>
<dbReference type="HOGENOM" id="CLU_2715680_0_0_0"/>
<sequence length="72" mass="8301">MDDARWFVRDHYEYLTGELLPDSGGVTAVYTFLQREGGATRQHLLEELDLHERTIDRSLQVLVARGVIEARD</sequence>
<organism evidence="1 2">
    <name type="scientific">Deinococcus deserti (strain DSM 17065 / CIP 109153 / LMG 22923 / VCD115)</name>
    <dbReference type="NCBI Taxonomy" id="546414"/>
    <lineage>
        <taxon>Bacteria</taxon>
        <taxon>Thermotogati</taxon>
        <taxon>Deinococcota</taxon>
        <taxon>Deinococci</taxon>
        <taxon>Deinococcales</taxon>
        <taxon>Deinococcaceae</taxon>
        <taxon>Deinococcus</taxon>
    </lineage>
</organism>
<proteinExistence type="predicted"/>
<name>C1D061_DEIDV</name>
<dbReference type="KEGG" id="ddr:Deide_22951"/>
<evidence type="ECO:0000313" key="1">
    <source>
        <dbReference type="EMBL" id="ACO47330.2"/>
    </source>
</evidence>
<accession>C1D061</accession>
<dbReference type="SUPFAM" id="SSF46785">
    <property type="entry name" value="Winged helix' DNA-binding domain"/>
    <property type="match status" value="1"/>
</dbReference>
<gene>
    <name evidence="1" type="ordered locus">Deide_22951</name>
</gene>
<dbReference type="Proteomes" id="UP000002208">
    <property type="component" value="Chromosome"/>
</dbReference>